<dbReference type="PROSITE" id="PS51032">
    <property type="entry name" value="AP2_ERF"/>
    <property type="match status" value="1"/>
</dbReference>
<evidence type="ECO:0000256" key="6">
    <source>
        <dbReference type="SAM" id="MobiDB-lite"/>
    </source>
</evidence>
<keyword evidence="4" id="KW-0804">Transcription</keyword>
<keyword evidence="2" id="KW-0805">Transcription regulation</keyword>
<dbReference type="SMART" id="SM00380">
    <property type="entry name" value="AP2"/>
    <property type="match status" value="1"/>
</dbReference>
<reference evidence="9" key="3">
    <citation type="submission" date="2018-08" db="UniProtKB">
        <authorList>
            <consortium name="EnsemblPlants"/>
        </authorList>
    </citation>
    <scope>IDENTIFICATION</scope>
    <source>
        <strain evidence="9">cv. Bd21</strain>
    </source>
</reference>
<reference evidence="8 9" key="1">
    <citation type="journal article" date="2010" name="Nature">
        <title>Genome sequencing and analysis of the model grass Brachypodium distachyon.</title>
        <authorList>
            <consortium name="International Brachypodium Initiative"/>
        </authorList>
    </citation>
    <scope>NUCLEOTIDE SEQUENCE [LARGE SCALE GENOMIC DNA]</scope>
    <source>
        <strain evidence="8">Bd21</strain>
        <strain evidence="9">cv. Bd21</strain>
    </source>
</reference>
<dbReference type="InterPro" id="IPR016177">
    <property type="entry name" value="DNA-bd_dom_sf"/>
</dbReference>
<accession>I1J2V2</accession>
<dbReference type="Gene3D" id="3.30.730.10">
    <property type="entry name" value="AP2/ERF domain"/>
    <property type="match status" value="1"/>
</dbReference>
<dbReference type="EMBL" id="CM000884">
    <property type="protein sequence ID" value="KQJ85072.1"/>
    <property type="molecule type" value="Genomic_DNA"/>
</dbReference>
<dbReference type="GO" id="GO:0000976">
    <property type="term" value="F:transcription cis-regulatory region binding"/>
    <property type="evidence" value="ECO:0000318"/>
    <property type="project" value="GO_Central"/>
</dbReference>
<feature type="region of interest" description="Disordered" evidence="6">
    <location>
        <begin position="81"/>
        <end position="115"/>
    </location>
</feature>
<feature type="compositionally biased region" description="Low complexity" evidence="6">
    <location>
        <begin position="87"/>
        <end position="104"/>
    </location>
</feature>
<evidence type="ECO:0000256" key="5">
    <source>
        <dbReference type="ARBA" id="ARBA00023242"/>
    </source>
</evidence>
<dbReference type="OrthoDB" id="1920676at2759"/>
<evidence type="ECO:0000313" key="9">
    <source>
        <dbReference type="EnsemblPlants" id="KQJ85072"/>
    </source>
</evidence>
<dbReference type="PRINTS" id="PR00367">
    <property type="entry name" value="ETHRSPELEMNT"/>
</dbReference>
<name>I1J2V2_BRADI</name>
<evidence type="ECO:0000313" key="10">
    <source>
        <dbReference type="Proteomes" id="UP000008810"/>
    </source>
</evidence>
<dbReference type="Pfam" id="PF00847">
    <property type="entry name" value="AP2"/>
    <property type="match status" value="1"/>
</dbReference>
<dbReference type="PANTHER" id="PTHR31194">
    <property type="entry name" value="SHN SHINE , DNA BINDING / TRANSCRIPTION FACTOR"/>
    <property type="match status" value="1"/>
</dbReference>
<dbReference type="eggNOG" id="ENOG502S3H9">
    <property type="taxonomic scope" value="Eukaryota"/>
</dbReference>
<comment type="subcellular location">
    <subcellularLocation>
        <location evidence="1">Nucleus</location>
    </subcellularLocation>
</comment>
<dbReference type="SUPFAM" id="SSF54171">
    <property type="entry name" value="DNA-binding domain"/>
    <property type="match status" value="1"/>
</dbReference>
<evidence type="ECO:0000313" key="8">
    <source>
        <dbReference type="EMBL" id="KQJ85072.1"/>
    </source>
</evidence>
<proteinExistence type="predicted"/>
<gene>
    <name evidence="9" type="primary">LOC104581452</name>
    <name evidence="8" type="ORF">BRADI_5g24700v3</name>
</gene>
<dbReference type="GO" id="GO:0003700">
    <property type="term" value="F:DNA-binding transcription factor activity"/>
    <property type="evidence" value="ECO:0000318"/>
    <property type="project" value="GO_Central"/>
</dbReference>
<organism evidence="8">
    <name type="scientific">Brachypodium distachyon</name>
    <name type="common">Purple false brome</name>
    <name type="synonym">Trachynia distachya</name>
    <dbReference type="NCBI Taxonomy" id="15368"/>
    <lineage>
        <taxon>Eukaryota</taxon>
        <taxon>Viridiplantae</taxon>
        <taxon>Streptophyta</taxon>
        <taxon>Embryophyta</taxon>
        <taxon>Tracheophyta</taxon>
        <taxon>Spermatophyta</taxon>
        <taxon>Magnoliopsida</taxon>
        <taxon>Liliopsida</taxon>
        <taxon>Poales</taxon>
        <taxon>Poaceae</taxon>
        <taxon>BOP clade</taxon>
        <taxon>Pooideae</taxon>
        <taxon>Stipodae</taxon>
        <taxon>Brachypodieae</taxon>
        <taxon>Brachypodium</taxon>
    </lineage>
</organism>
<keyword evidence="10" id="KW-1185">Reference proteome</keyword>
<dbReference type="EnsemblPlants" id="KQJ85072">
    <property type="protein sequence ID" value="KQJ85072"/>
    <property type="gene ID" value="BRADI_5g24700v3"/>
</dbReference>
<dbReference type="InterPro" id="IPR001471">
    <property type="entry name" value="AP2/ERF_dom"/>
</dbReference>
<keyword evidence="3" id="KW-0238">DNA-binding</keyword>
<reference evidence="8" key="2">
    <citation type="submission" date="2017-06" db="EMBL/GenBank/DDBJ databases">
        <title>WGS assembly of Brachypodium distachyon.</title>
        <authorList>
            <consortium name="The International Brachypodium Initiative"/>
            <person name="Lucas S."/>
            <person name="Harmon-Smith M."/>
            <person name="Lail K."/>
            <person name="Tice H."/>
            <person name="Grimwood J."/>
            <person name="Bruce D."/>
            <person name="Barry K."/>
            <person name="Shu S."/>
            <person name="Lindquist E."/>
            <person name="Wang M."/>
            <person name="Pitluck S."/>
            <person name="Vogel J.P."/>
            <person name="Garvin D.F."/>
            <person name="Mockler T.C."/>
            <person name="Schmutz J."/>
            <person name="Rokhsar D."/>
            <person name="Bevan M.W."/>
        </authorList>
    </citation>
    <scope>NUCLEOTIDE SEQUENCE</scope>
    <source>
        <strain evidence="8">Bd21</strain>
    </source>
</reference>
<dbReference type="PANTHER" id="PTHR31194:SF219">
    <property type="entry name" value="AP2_ERF DOMAIN-CONTAINING PROTEIN"/>
    <property type="match status" value="1"/>
</dbReference>
<dbReference type="InterPro" id="IPR050913">
    <property type="entry name" value="AP2/ERF_ERF"/>
</dbReference>
<dbReference type="FunFam" id="3.30.730.10:FF:000001">
    <property type="entry name" value="Ethylene-responsive transcription factor 2"/>
    <property type="match status" value="1"/>
</dbReference>
<dbReference type="Proteomes" id="UP000008810">
    <property type="component" value="Chromosome 5"/>
</dbReference>
<dbReference type="PIRSF" id="PIRSF038123">
    <property type="entry name" value="PTI6"/>
    <property type="match status" value="1"/>
</dbReference>
<dbReference type="Gramene" id="KQJ85072">
    <property type="protein sequence ID" value="KQJ85072"/>
    <property type="gene ID" value="BRADI_5g24700v3"/>
</dbReference>
<evidence type="ECO:0000256" key="4">
    <source>
        <dbReference type="ARBA" id="ARBA00023163"/>
    </source>
</evidence>
<evidence type="ECO:0000259" key="7">
    <source>
        <dbReference type="PROSITE" id="PS51032"/>
    </source>
</evidence>
<evidence type="ECO:0000256" key="3">
    <source>
        <dbReference type="ARBA" id="ARBA00023125"/>
    </source>
</evidence>
<dbReference type="GO" id="GO:0005634">
    <property type="term" value="C:nucleus"/>
    <property type="evidence" value="ECO:0000318"/>
    <property type="project" value="GO_Central"/>
</dbReference>
<dbReference type="HOGENOM" id="CLU_042594_3_1_1"/>
<feature type="domain" description="AP2/ERF" evidence="7">
    <location>
        <begin position="6"/>
        <end position="63"/>
    </location>
</feature>
<dbReference type="CDD" id="cd00018">
    <property type="entry name" value="AP2"/>
    <property type="match status" value="1"/>
</dbReference>
<keyword evidence="5" id="KW-0539">Nucleus</keyword>
<protein>
    <recommendedName>
        <fullName evidence="7">AP2/ERF domain-containing protein</fullName>
    </recommendedName>
</protein>
<dbReference type="AlphaFoldDB" id="I1J2V2"/>
<dbReference type="GeneID" id="104581452"/>
<dbReference type="STRING" id="15368.I1J2V2"/>
<dbReference type="RefSeq" id="XP_010227322.1">
    <property type="nucleotide sequence ID" value="XM_010229020.1"/>
</dbReference>
<sequence length="142" mass="15306">MPKTHPYKGVRQRRWGSWVSEICHPVLKTRIWLGSHKTAEAAARVYDEAARLLSGPAARTNFPGSYTTGNLTKEVRAKLEECPVPPSSSSTTAAAPAPASSSPTGGAMEDDDVEFVEAMIREMTDYGPVEIDPSASVRSTTN</sequence>
<evidence type="ECO:0000256" key="2">
    <source>
        <dbReference type="ARBA" id="ARBA00023015"/>
    </source>
</evidence>
<evidence type="ECO:0000256" key="1">
    <source>
        <dbReference type="ARBA" id="ARBA00004123"/>
    </source>
</evidence>
<dbReference type="InterPro" id="IPR036955">
    <property type="entry name" value="AP2/ERF_dom_sf"/>
</dbReference>
<dbReference type="KEGG" id="bdi:104581452"/>